<reference evidence="2" key="1">
    <citation type="submission" date="2020-04" db="EMBL/GenBank/DDBJ databases">
        <title>Deep metagenomics examines the oral microbiome during advanced dental caries in children, revealing novel taxa and co-occurrences with host molecules.</title>
        <authorList>
            <person name="Baker J.L."/>
            <person name="Morton J.T."/>
            <person name="Dinis M."/>
            <person name="Alvarez R."/>
            <person name="Tran N.C."/>
            <person name="Knight R."/>
            <person name="Edlund A."/>
        </authorList>
    </citation>
    <scope>NUCLEOTIDE SEQUENCE</scope>
    <source>
        <strain evidence="2">JCVI_32_bin.50</strain>
    </source>
</reference>
<keyword evidence="1" id="KW-0732">Signal</keyword>
<sequence length="349" mass="39987">MRRTATVLLLLLTALWASAQIKQTYLPDFKKGQTVTYEHLWTKTYRRNCDNTTVDGMELNSPFTSSIGGFSLIDLARMLPTGDSISGKFSLKVLEATPYAYIMELRILDVGLPHVITKEEGAQKLLDVIGLVKSLKLRLMMSKRLGEWKVINADELYRQAFNEGRRRKLSVFEGEDKRSDEALIAEMVRMRGIETFLSMFVPGFNTFTEVYRLRCEDGHREEGELKEKEGSFKFVSDVTKGKDREISLKMNVDTYSSLYEPYNDIDTTDMDTAFADSVEMDSVDVDTLIADDEDSLSFAEDGRELCKVQNIIDVKMDRKSWLEKYENTIIINYPNGVGAIYQVVRRRND</sequence>
<dbReference type="RefSeq" id="WP_278491244.1">
    <property type="nucleotide sequence ID" value="NZ_CAJZDG010000020.1"/>
</dbReference>
<name>A0A9D5WXD3_9BACT</name>
<proteinExistence type="predicted"/>
<feature type="chain" id="PRO_5039085300" evidence="1">
    <location>
        <begin position="20"/>
        <end position="349"/>
    </location>
</feature>
<organism evidence="2 3">
    <name type="scientific">Prevotella nigrescens</name>
    <dbReference type="NCBI Taxonomy" id="28133"/>
    <lineage>
        <taxon>Bacteria</taxon>
        <taxon>Pseudomonadati</taxon>
        <taxon>Bacteroidota</taxon>
        <taxon>Bacteroidia</taxon>
        <taxon>Bacteroidales</taxon>
        <taxon>Prevotellaceae</taxon>
        <taxon>Prevotella</taxon>
    </lineage>
</organism>
<dbReference type="AlphaFoldDB" id="A0A9D5WXD3"/>
<evidence type="ECO:0000313" key="3">
    <source>
        <dbReference type="Proteomes" id="UP000787419"/>
    </source>
</evidence>
<protein>
    <submittedName>
        <fullName evidence="2">Uncharacterized protein</fullName>
    </submittedName>
</protein>
<comment type="caution">
    <text evidence="2">The sequence shown here is derived from an EMBL/GenBank/DDBJ whole genome shotgun (WGS) entry which is preliminary data.</text>
</comment>
<gene>
    <name evidence="2" type="ORF">HXN55_11545</name>
</gene>
<dbReference type="Proteomes" id="UP000787419">
    <property type="component" value="Unassembled WGS sequence"/>
</dbReference>
<dbReference type="EMBL" id="JABZTM010000186">
    <property type="protein sequence ID" value="MBF1447988.1"/>
    <property type="molecule type" value="Genomic_DNA"/>
</dbReference>
<accession>A0A9D5WXD3</accession>
<evidence type="ECO:0000313" key="2">
    <source>
        <dbReference type="EMBL" id="MBF1447988.1"/>
    </source>
</evidence>
<feature type="signal peptide" evidence="1">
    <location>
        <begin position="1"/>
        <end position="19"/>
    </location>
</feature>
<evidence type="ECO:0000256" key="1">
    <source>
        <dbReference type="SAM" id="SignalP"/>
    </source>
</evidence>